<dbReference type="GeneID" id="71992629"/>
<dbReference type="AlphaFoldDB" id="A0A9Q8UVJ3"/>
<protein>
    <submittedName>
        <fullName evidence="1">Uncharacterized protein</fullName>
    </submittedName>
</protein>
<gene>
    <name evidence="1" type="ORF">CLAFUR5_12751</name>
</gene>
<dbReference type="KEGG" id="ffu:CLAFUR5_12751"/>
<sequence>MCSKFRIAKMGSGRPSPDSTLRECMNTPERISLVNAEPVLRRALQRALDDMASGQSAATFIVCARHLLQQGKIMDMSILRDRSPMPLCTKCVHDHLAALVPADILDRNYKIYIDNCTCASQLLAEGRCFWCAVEELHDWRKDWDSRYSTTTKDTGTRILKCPCGNTPVLREETLRICAGCEGLVSVPLHGLDQSTHLACVPGARSQRFVNGEAQGYLGSSTPCTAHPVVVCLFPRFGAPRKDTPQVGTGRLEAQAQSQDQAHRSRMEDQQRIAANADMMRYERQLAETSRIPQEMQQRLRPTVRGSGEHQEPVVPTPVEQQDAEKYQQASQRFGEQQQPLAAMPQQQQELTRYKQGPQGFDGGVTEYQRPPASAMLQPQQDVSMMLQPQHEIPRHQKVPQGFDRGAMEHQRTPAAMHPQPQEVPWYQQAPQGFDGGAI</sequence>
<reference evidence="1" key="1">
    <citation type="submission" date="2021-12" db="EMBL/GenBank/DDBJ databases">
        <authorList>
            <person name="Zaccaron A."/>
            <person name="Stergiopoulos I."/>
        </authorList>
    </citation>
    <scope>NUCLEOTIDE SEQUENCE</scope>
    <source>
        <strain evidence="1">Race5_Kim</strain>
    </source>
</reference>
<evidence type="ECO:0000313" key="2">
    <source>
        <dbReference type="Proteomes" id="UP000756132"/>
    </source>
</evidence>
<reference evidence="1" key="2">
    <citation type="journal article" date="2022" name="Microb. Genom.">
        <title>A chromosome-scale genome assembly of the tomato pathogen Cladosporium fulvum reveals a compartmentalized genome architecture and the presence of a dispensable chromosome.</title>
        <authorList>
            <person name="Zaccaron A.Z."/>
            <person name="Chen L.H."/>
            <person name="Samaras A."/>
            <person name="Stergiopoulos I."/>
        </authorList>
    </citation>
    <scope>NUCLEOTIDE SEQUENCE</scope>
    <source>
        <strain evidence="1">Race5_Kim</strain>
    </source>
</reference>
<organism evidence="1 2">
    <name type="scientific">Passalora fulva</name>
    <name type="common">Tomato leaf mold</name>
    <name type="synonym">Cladosporium fulvum</name>
    <dbReference type="NCBI Taxonomy" id="5499"/>
    <lineage>
        <taxon>Eukaryota</taxon>
        <taxon>Fungi</taxon>
        <taxon>Dikarya</taxon>
        <taxon>Ascomycota</taxon>
        <taxon>Pezizomycotina</taxon>
        <taxon>Dothideomycetes</taxon>
        <taxon>Dothideomycetidae</taxon>
        <taxon>Mycosphaerellales</taxon>
        <taxon>Mycosphaerellaceae</taxon>
        <taxon>Fulvia</taxon>
    </lineage>
</organism>
<evidence type="ECO:0000313" key="1">
    <source>
        <dbReference type="EMBL" id="UJO23965.1"/>
    </source>
</evidence>
<dbReference type="OrthoDB" id="10667513at2759"/>
<keyword evidence="2" id="KW-1185">Reference proteome</keyword>
<proteinExistence type="predicted"/>
<dbReference type="EMBL" id="CP090173">
    <property type="protein sequence ID" value="UJO23965.1"/>
    <property type="molecule type" value="Genomic_DNA"/>
</dbReference>
<dbReference type="RefSeq" id="XP_047768331.1">
    <property type="nucleotide sequence ID" value="XM_047911899.1"/>
</dbReference>
<accession>A0A9Q8UVJ3</accession>
<dbReference type="Proteomes" id="UP000756132">
    <property type="component" value="Chromosome 11"/>
</dbReference>
<name>A0A9Q8UVJ3_PASFU</name>